<dbReference type="AlphaFoldDB" id="A0A1F2PD50"/>
<dbReference type="SUPFAM" id="SSF55781">
    <property type="entry name" value="GAF domain-like"/>
    <property type="match status" value="1"/>
</dbReference>
<keyword evidence="4" id="KW-0808">Transferase</keyword>
<evidence type="ECO:0000313" key="11">
    <source>
        <dbReference type="EMBL" id="OFV68601.1"/>
    </source>
</evidence>
<dbReference type="Pfam" id="PF02518">
    <property type="entry name" value="HATPase_c"/>
    <property type="match status" value="1"/>
</dbReference>
<sequence length="690" mass="77550">MNAITVLKKEGLKLYIATALAFTVVGVIIALDEILDLPHLLFGAPATEINWAEVAIESVFVFTIFVISIYSLKYLLSRFKATLERLEEAEQDIANVWKRREGILDGIPDPTITIAPNGRITYINEAALKLTGYTKEEALGAKCYKIFRPKDYDEHRCVRDQCLMVKIPENELSIKNIERTIIAKDGTEIEGVMSCARVKDENGNILGGMEVFRDLREEHRRLREIEESENELAVMNEELKTANEDLNESYIELKEKEDALLKANEELKATQMRIERQREIIESYGKVIAILNSEIELDPLMKKTLDGVMKFTGSQIGRVYLYDAENGVLRLHTSFGVSDNGNRELKIGEGLVGEAARKRKPVVLENNLEGYEISALDGSISLKQIICIPVIYQDDLLAVVELGSVDKIDEDITMFAGDFAIQYATAIKNAMAYSSIEELAKELSERNREIEEANRKIQRADNLKSEFLARVSHELRTPMTSILGFTKRVMKKSEGILPEKELKQLEIVYRNAQELLKMINDLLDLAKIESGEIELDITQFDLKDLVDESVDLARPLAEEKGLEIVEKAESIMMTSDRAKIKEMLVNLIGNAIKFTEEGSVNIITEAQNEHICLIVEDTGVGIKEEDIDCIFDEFKQVGCGSQKQHGTGLGLPITKKYAEMLGGGITVESMVGRGTKFTIQIQKDLQKGEI</sequence>
<dbReference type="InterPro" id="IPR003018">
    <property type="entry name" value="GAF"/>
</dbReference>
<evidence type="ECO:0000259" key="8">
    <source>
        <dbReference type="PROSITE" id="PS50109"/>
    </source>
</evidence>
<organism evidence="11 12">
    <name type="scientific">Candidatus Syntropharchaeum caldarium</name>
    <dbReference type="NCBI Taxonomy" id="1838285"/>
    <lineage>
        <taxon>Archaea</taxon>
        <taxon>Methanobacteriati</taxon>
        <taxon>Methanobacteriota</taxon>
        <taxon>Stenosarchaea group</taxon>
        <taxon>Methanomicrobia</taxon>
        <taxon>Methanosarcinales</taxon>
        <taxon>ANME-2 cluster</taxon>
        <taxon>Candidatus Syntropharchaeum</taxon>
    </lineage>
</organism>
<dbReference type="InterPro" id="IPR036890">
    <property type="entry name" value="HATPase_C_sf"/>
</dbReference>
<dbReference type="Gene3D" id="3.30.450.20">
    <property type="entry name" value="PAS domain"/>
    <property type="match status" value="1"/>
</dbReference>
<dbReference type="Gene3D" id="3.30.565.10">
    <property type="entry name" value="Histidine kinase-like ATPase, C-terminal domain"/>
    <property type="match status" value="1"/>
</dbReference>
<dbReference type="Gene3D" id="3.30.450.40">
    <property type="match status" value="1"/>
</dbReference>
<dbReference type="Proteomes" id="UP000186940">
    <property type="component" value="Unassembled WGS sequence"/>
</dbReference>
<dbReference type="SMART" id="SM00388">
    <property type="entry name" value="HisKA"/>
    <property type="match status" value="1"/>
</dbReference>
<evidence type="ECO:0000313" key="12">
    <source>
        <dbReference type="Proteomes" id="UP000186940"/>
    </source>
</evidence>
<dbReference type="PATRIC" id="fig|1838285.3.peg.280"/>
<feature type="transmembrane region" description="Helical" evidence="7">
    <location>
        <begin position="51"/>
        <end position="76"/>
    </location>
</feature>
<evidence type="ECO:0000256" key="7">
    <source>
        <dbReference type="SAM" id="Phobius"/>
    </source>
</evidence>
<dbReference type="PANTHER" id="PTHR43047">
    <property type="entry name" value="TWO-COMPONENT HISTIDINE PROTEIN KINASE"/>
    <property type="match status" value="1"/>
</dbReference>
<dbReference type="InterPro" id="IPR003594">
    <property type="entry name" value="HATPase_dom"/>
</dbReference>
<keyword evidence="7" id="KW-0812">Transmembrane</keyword>
<dbReference type="InterPro" id="IPR000014">
    <property type="entry name" value="PAS"/>
</dbReference>
<keyword evidence="7" id="KW-1133">Transmembrane helix</keyword>
<dbReference type="SUPFAM" id="SSF47384">
    <property type="entry name" value="Homodimeric domain of signal transducing histidine kinase"/>
    <property type="match status" value="1"/>
</dbReference>
<evidence type="ECO:0000256" key="6">
    <source>
        <dbReference type="SAM" id="Coils"/>
    </source>
</evidence>
<dbReference type="InterPro" id="IPR004358">
    <property type="entry name" value="Sig_transdc_His_kin-like_C"/>
</dbReference>
<feature type="domain" description="PAC" evidence="10">
    <location>
        <begin position="175"/>
        <end position="227"/>
    </location>
</feature>
<dbReference type="SMART" id="SM00091">
    <property type="entry name" value="PAS"/>
    <property type="match status" value="1"/>
</dbReference>
<evidence type="ECO:0000256" key="5">
    <source>
        <dbReference type="ARBA" id="ARBA00022777"/>
    </source>
</evidence>
<dbReference type="PANTHER" id="PTHR43047:SF72">
    <property type="entry name" value="OSMOSENSING HISTIDINE PROTEIN KINASE SLN1"/>
    <property type="match status" value="1"/>
</dbReference>
<keyword evidence="6" id="KW-0175">Coiled coil</keyword>
<comment type="catalytic activity">
    <reaction evidence="1">
        <text>ATP + protein L-histidine = ADP + protein N-phospho-L-histidine.</text>
        <dbReference type="EC" id="2.7.13.3"/>
    </reaction>
</comment>
<evidence type="ECO:0000259" key="10">
    <source>
        <dbReference type="PROSITE" id="PS50113"/>
    </source>
</evidence>
<dbReference type="Pfam" id="PF13426">
    <property type="entry name" value="PAS_9"/>
    <property type="match status" value="1"/>
</dbReference>
<evidence type="ECO:0000256" key="1">
    <source>
        <dbReference type="ARBA" id="ARBA00000085"/>
    </source>
</evidence>
<reference evidence="11" key="1">
    <citation type="submission" date="2016-05" db="EMBL/GenBank/DDBJ databases">
        <title>Microbial consortia oxidize butane by reversing methanogenesis.</title>
        <authorList>
            <person name="Laso-Perez R."/>
            <person name="Richter M."/>
            <person name="Wegener G."/>
            <person name="Musat F."/>
        </authorList>
    </citation>
    <scope>NUCLEOTIDE SEQUENCE [LARGE SCALE GENOMIC DNA]</scope>
    <source>
        <strain evidence="11">BOX2</strain>
    </source>
</reference>
<dbReference type="Pfam" id="PF00512">
    <property type="entry name" value="HisKA"/>
    <property type="match status" value="1"/>
</dbReference>
<dbReference type="SUPFAM" id="SSF55874">
    <property type="entry name" value="ATPase domain of HSP90 chaperone/DNA topoisomerase II/histidine kinase"/>
    <property type="match status" value="1"/>
</dbReference>
<dbReference type="SMART" id="SM00387">
    <property type="entry name" value="HATPase_c"/>
    <property type="match status" value="1"/>
</dbReference>
<dbReference type="GO" id="GO:0009927">
    <property type="term" value="F:histidine phosphotransfer kinase activity"/>
    <property type="evidence" value="ECO:0007669"/>
    <property type="project" value="TreeGrafter"/>
</dbReference>
<feature type="domain" description="Histidine kinase" evidence="8">
    <location>
        <begin position="470"/>
        <end position="685"/>
    </location>
</feature>
<dbReference type="CDD" id="cd00082">
    <property type="entry name" value="HisKA"/>
    <property type="match status" value="1"/>
</dbReference>
<dbReference type="Gene3D" id="1.10.287.130">
    <property type="match status" value="1"/>
</dbReference>
<evidence type="ECO:0000256" key="4">
    <source>
        <dbReference type="ARBA" id="ARBA00022679"/>
    </source>
</evidence>
<dbReference type="PROSITE" id="PS50109">
    <property type="entry name" value="HIS_KIN"/>
    <property type="match status" value="1"/>
</dbReference>
<dbReference type="InterPro" id="IPR035965">
    <property type="entry name" value="PAS-like_dom_sf"/>
</dbReference>
<evidence type="ECO:0000256" key="2">
    <source>
        <dbReference type="ARBA" id="ARBA00012438"/>
    </source>
</evidence>
<proteinExistence type="predicted"/>
<dbReference type="CDD" id="cd00130">
    <property type="entry name" value="PAS"/>
    <property type="match status" value="1"/>
</dbReference>
<dbReference type="InterPro" id="IPR029016">
    <property type="entry name" value="GAF-like_dom_sf"/>
</dbReference>
<dbReference type="PROSITE" id="PS50113">
    <property type="entry name" value="PAC"/>
    <property type="match status" value="1"/>
</dbReference>
<feature type="transmembrane region" description="Helical" evidence="7">
    <location>
        <begin position="12"/>
        <end position="31"/>
    </location>
</feature>
<keyword evidence="7" id="KW-0472">Membrane</keyword>
<dbReference type="Pfam" id="PF13185">
    <property type="entry name" value="GAF_2"/>
    <property type="match status" value="1"/>
</dbReference>
<name>A0A1F2PD50_9EURY</name>
<protein>
    <recommendedName>
        <fullName evidence="2">histidine kinase</fullName>
        <ecNumber evidence="2">2.7.13.3</ecNumber>
    </recommendedName>
</protein>
<dbReference type="SUPFAM" id="SSF55785">
    <property type="entry name" value="PYP-like sensor domain (PAS domain)"/>
    <property type="match status" value="1"/>
</dbReference>
<dbReference type="EMBL" id="LYOS01000001">
    <property type="protein sequence ID" value="OFV68601.1"/>
    <property type="molecule type" value="Genomic_DNA"/>
</dbReference>
<keyword evidence="3" id="KW-0597">Phosphoprotein</keyword>
<dbReference type="GO" id="GO:0000155">
    <property type="term" value="F:phosphorelay sensor kinase activity"/>
    <property type="evidence" value="ECO:0007669"/>
    <property type="project" value="InterPro"/>
</dbReference>
<comment type="caution">
    <text evidence="11">The sequence shown here is derived from an EMBL/GenBank/DDBJ whole genome shotgun (WGS) entry which is preliminary data.</text>
</comment>
<dbReference type="GO" id="GO:0005886">
    <property type="term" value="C:plasma membrane"/>
    <property type="evidence" value="ECO:0007669"/>
    <property type="project" value="TreeGrafter"/>
</dbReference>
<dbReference type="EC" id="2.7.13.3" evidence="2"/>
<keyword evidence="12" id="KW-1185">Reference proteome</keyword>
<evidence type="ECO:0000259" key="9">
    <source>
        <dbReference type="PROSITE" id="PS50112"/>
    </source>
</evidence>
<evidence type="ECO:0000256" key="3">
    <source>
        <dbReference type="ARBA" id="ARBA00022553"/>
    </source>
</evidence>
<feature type="coiled-coil region" evidence="6">
    <location>
        <begin position="225"/>
        <end position="280"/>
    </location>
</feature>
<accession>A0A1F2PD50</accession>
<feature type="coiled-coil region" evidence="6">
    <location>
        <begin position="433"/>
        <end position="470"/>
    </location>
</feature>
<dbReference type="PRINTS" id="PR00344">
    <property type="entry name" value="BCTRLSENSOR"/>
</dbReference>
<dbReference type="InterPro" id="IPR036097">
    <property type="entry name" value="HisK_dim/P_sf"/>
</dbReference>
<dbReference type="STRING" id="1838285.SCAL_000277"/>
<dbReference type="PROSITE" id="PS50112">
    <property type="entry name" value="PAS"/>
    <property type="match status" value="1"/>
</dbReference>
<dbReference type="InterPro" id="IPR005467">
    <property type="entry name" value="His_kinase_dom"/>
</dbReference>
<dbReference type="SMART" id="SM00065">
    <property type="entry name" value="GAF"/>
    <property type="match status" value="1"/>
</dbReference>
<keyword evidence="5 11" id="KW-0418">Kinase</keyword>
<feature type="domain" description="PAS" evidence="9">
    <location>
        <begin position="103"/>
        <end position="154"/>
    </location>
</feature>
<dbReference type="InterPro" id="IPR000700">
    <property type="entry name" value="PAS-assoc_C"/>
</dbReference>
<dbReference type="NCBIfam" id="TIGR00229">
    <property type="entry name" value="sensory_box"/>
    <property type="match status" value="1"/>
</dbReference>
<dbReference type="InterPro" id="IPR003661">
    <property type="entry name" value="HisK_dim/P_dom"/>
</dbReference>
<gene>
    <name evidence="11" type="ORF">SCAL_000277</name>
</gene>